<accession>A0AAN7TSY3</accession>
<reference evidence="6 7" key="1">
    <citation type="submission" date="2023-11" db="EMBL/GenBank/DDBJ databases">
        <title>Dfirmibasis_genome.</title>
        <authorList>
            <person name="Edelbroek B."/>
            <person name="Kjellin J."/>
            <person name="Jerlstrom-Hultqvist J."/>
            <person name="Soderbom F."/>
        </authorList>
    </citation>
    <scope>NUCLEOTIDE SEQUENCE [LARGE SCALE GENOMIC DNA]</scope>
    <source>
        <strain evidence="6 7">TNS-C-14</strain>
    </source>
</reference>
<keyword evidence="7" id="KW-1185">Reference proteome</keyword>
<dbReference type="CDD" id="cd06662">
    <property type="entry name" value="SURF1"/>
    <property type="match status" value="1"/>
</dbReference>
<organism evidence="6 7">
    <name type="scientific">Dictyostelium firmibasis</name>
    <dbReference type="NCBI Taxonomy" id="79012"/>
    <lineage>
        <taxon>Eukaryota</taxon>
        <taxon>Amoebozoa</taxon>
        <taxon>Evosea</taxon>
        <taxon>Eumycetozoa</taxon>
        <taxon>Dictyostelia</taxon>
        <taxon>Dictyosteliales</taxon>
        <taxon>Dictyosteliaceae</taxon>
        <taxon>Dictyostelium</taxon>
    </lineage>
</organism>
<comment type="function">
    <text evidence="5">Probably involved in the biogenesis of the COX complex.</text>
</comment>
<sequence>MMNKNKKGFKLFLIFPVIAFGLGTWQVYRYDWKKGLIQRAKDRMEEDPIELSNSFIKNFKGNTLGDLNKYEFRRVHLNGEVIDDQYVLLGPRSIDGILGYYIISPLQLSDGTRILLNRGWSASTSKSNYKIPHAIEELKLIHEKESSSSSSSSSSSILYRSFNILGVISKSKERGSAFTPTNQPDRGQWYSLDVDAMANQLKTEPLMINTLDESEINSKPSSLPNPQFKRFDTDVESSFHNKHMSYIGTWYTLSASLFFIYFKYMRKLPK</sequence>
<dbReference type="InterPro" id="IPR002994">
    <property type="entry name" value="Surf1/Shy1"/>
</dbReference>
<proteinExistence type="inferred from homology"/>
<gene>
    <name evidence="6" type="ORF">RB653_010488</name>
</gene>
<dbReference type="EMBL" id="JAVFKY010000006">
    <property type="protein sequence ID" value="KAK5575232.1"/>
    <property type="molecule type" value="Genomic_DNA"/>
</dbReference>
<dbReference type="PANTHER" id="PTHR23427">
    <property type="entry name" value="SURFEIT LOCUS PROTEIN"/>
    <property type="match status" value="1"/>
</dbReference>
<feature type="transmembrane region" description="Helical" evidence="5">
    <location>
        <begin position="244"/>
        <end position="262"/>
    </location>
</feature>
<dbReference type="InterPro" id="IPR045214">
    <property type="entry name" value="Surf1/Surf4"/>
</dbReference>
<dbReference type="AlphaFoldDB" id="A0AAN7TSY3"/>
<comment type="subcellular location">
    <subcellularLocation>
        <location evidence="1">Membrane</location>
    </subcellularLocation>
    <subcellularLocation>
        <location evidence="5">Mitochondrion inner membrane</location>
        <topology evidence="5">Multi-pass membrane protein</topology>
    </subcellularLocation>
</comment>
<keyword evidence="4 5" id="KW-0472">Membrane</keyword>
<dbReference type="Pfam" id="PF02104">
    <property type="entry name" value="SURF1"/>
    <property type="match status" value="1"/>
</dbReference>
<dbReference type="GO" id="GO:0005743">
    <property type="term" value="C:mitochondrial inner membrane"/>
    <property type="evidence" value="ECO:0007669"/>
    <property type="project" value="UniProtKB-SubCell"/>
</dbReference>
<comment type="similarity">
    <text evidence="5">Belongs to the SURF1 family.</text>
</comment>
<keyword evidence="3 5" id="KW-1133">Transmembrane helix</keyword>
<evidence type="ECO:0000256" key="1">
    <source>
        <dbReference type="ARBA" id="ARBA00004370"/>
    </source>
</evidence>
<evidence type="ECO:0000313" key="7">
    <source>
        <dbReference type="Proteomes" id="UP001344447"/>
    </source>
</evidence>
<comment type="caution">
    <text evidence="5">Lacks conserved residue(s) required for the propagation of feature annotation.</text>
</comment>
<evidence type="ECO:0000256" key="5">
    <source>
        <dbReference type="RuleBase" id="RU363076"/>
    </source>
</evidence>
<keyword evidence="2 5" id="KW-0812">Transmembrane</keyword>
<dbReference type="Proteomes" id="UP001344447">
    <property type="component" value="Unassembled WGS sequence"/>
</dbReference>
<keyword evidence="5" id="KW-0999">Mitochondrion inner membrane</keyword>
<dbReference type="PANTHER" id="PTHR23427:SF2">
    <property type="entry name" value="SURFEIT LOCUS PROTEIN 1"/>
    <property type="match status" value="1"/>
</dbReference>
<name>A0AAN7TSY3_9MYCE</name>
<evidence type="ECO:0000256" key="2">
    <source>
        <dbReference type="ARBA" id="ARBA00022692"/>
    </source>
</evidence>
<evidence type="ECO:0000256" key="4">
    <source>
        <dbReference type="ARBA" id="ARBA00023136"/>
    </source>
</evidence>
<evidence type="ECO:0000313" key="6">
    <source>
        <dbReference type="EMBL" id="KAK5575232.1"/>
    </source>
</evidence>
<comment type="caution">
    <text evidence="6">The sequence shown here is derived from an EMBL/GenBank/DDBJ whole genome shotgun (WGS) entry which is preliminary data.</text>
</comment>
<protein>
    <recommendedName>
        <fullName evidence="5">SURF1-like protein</fullName>
    </recommendedName>
</protein>
<dbReference type="PROSITE" id="PS50895">
    <property type="entry name" value="SURF1"/>
    <property type="match status" value="1"/>
</dbReference>
<evidence type="ECO:0000256" key="3">
    <source>
        <dbReference type="ARBA" id="ARBA00022989"/>
    </source>
</evidence>
<keyword evidence="5" id="KW-0496">Mitochondrion</keyword>